<dbReference type="InterPro" id="IPR036291">
    <property type="entry name" value="NAD(P)-bd_dom_sf"/>
</dbReference>
<sequence>MSPWGLVLSGVAELGRLTVHPGGVATPMLENEPAAQCLAEFPEGSSALENLLPVPMIEAADVTEAMVYLCGQSGRCITGISLPVDAAYTVK</sequence>
<proteinExistence type="predicted"/>
<protein>
    <submittedName>
        <fullName evidence="1">Uncharacterized protein</fullName>
    </submittedName>
</protein>
<evidence type="ECO:0000313" key="2">
    <source>
        <dbReference type="Proteomes" id="UP000467130"/>
    </source>
</evidence>
<dbReference type="EMBL" id="AP022587">
    <property type="protein sequence ID" value="BBY25402.1"/>
    <property type="molecule type" value="Genomic_DNA"/>
</dbReference>
<dbReference type="KEGG" id="msto:MSTO_56070"/>
<organism evidence="1 2">
    <name type="scientific">Mycobacterium stomatepiae</name>
    <dbReference type="NCBI Taxonomy" id="470076"/>
    <lineage>
        <taxon>Bacteria</taxon>
        <taxon>Bacillati</taxon>
        <taxon>Actinomycetota</taxon>
        <taxon>Actinomycetes</taxon>
        <taxon>Mycobacteriales</taxon>
        <taxon>Mycobacteriaceae</taxon>
        <taxon>Mycobacterium</taxon>
        <taxon>Mycobacterium simiae complex</taxon>
    </lineage>
</organism>
<dbReference type="AlphaFoldDB" id="A0A7I7QGT8"/>
<gene>
    <name evidence="1" type="ORF">MSTO_56070</name>
</gene>
<evidence type="ECO:0000313" key="1">
    <source>
        <dbReference type="EMBL" id="BBY25402.1"/>
    </source>
</evidence>
<name>A0A7I7QGT8_9MYCO</name>
<reference evidence="1 2" key="1">
    <citation type="journal article" date="2019" name="Emerg. Microbes Infect.">
        <title>Comprehensive subspecies identification of 175 nontuberculous mycobacteria species based on 7547 genomic profiles.</title>
        <authorList>
            <person name="Matsumoto Y."/>
            <person name="Kinjo T."/>
            <person name="Motooka D."/>
            <person name="Nabeya D."/>
            <person name="Jung N."/>
            <person name="Uechi K."/>
            <person name="Horii T."/>
            <person name="Iida T."/>
            <person name="Fujita J."/>
            <person name="Nakamura S."/>
        </authorList>
    </citation>
    <scope>NUCLEOTIDE SEQUENCE [LARGE SCALE GENOMIC DNA]</scope>
    <source>
        <strain evidence="1 2">JCM 17783</strain>
    </source>
</reference>
<keyword evidence="2" id="KW-1185">Reference proteome</keyword>
<dbReference type="SUPFAM" id="SSF51735">
    <property type="entry name" value="NAD(P)-binding Rossmann-fold domains"/>
    <property type="match status" value="1"/>
</dbReference>
<dbReference type="Proteomes" id="UP000467130">
    <property type="component" value="Chromosome"/>
</dbReference>
<accession>A0A7I7QGT8</accession>
<dbReference type="Gene3D" id="3.40.50.720">
    <property type="entry name" value="NAD(P)-binding Rossmann-like Domain"/>
    <property type="match status" value="1"/>
</dbReference>